<dbReference type="GO" id="GO:0046872">
    <property type="term" value="F:metal ion binding"/>
    <property type="evidence" value="ECO:0007669"/>
    <property type="project" value="UniProtKB-KW"/>
</dbReference>
<dbReference type="Gene3D" id="1.20.1440.100">
    <property type="entry name" value="SG protein - dephosphorylation function"/>
    <property type="match status" value="1"/>
</dbReference>
<evidence type="ECO:0000256" key="4">
    <source>
        <dbReference type="ARBA" id="ARBA00022842"/>
    </source>
</evidence>
<dbReference type="InterPro" id="IPR006385">
    <property type="entry name" value="HAD_hydro_SerB1"/>
</dbReference>
<dbReference type="NCBIfam" id="TIGR01488">
    <property type="entry name" value="HAD-SF-IB"/>
    <property type="match status" value="1"/>
</dbReference>
<keyword evidence="5" id="KW-0472">Membrane</keyword>
<dbReference type="RefSeq" id="WP_122151377.1">
    <property type="nucleotide sequence ID" value="NZ_RFFI01000225.1"/>
</dbReference>
<dbReference type="PANTHER" id="PTHR43344">
    <property type="entry name" value="PHOSPHOSERINE PHOSPHATASE"/>
    <property type="match status" value="1"/>
</dbReference>
<protein>
    <submittedName>
        <fullName evidence="6">HAD-IB family hydrolase</fullName>
    </submittedName>
</protein>
<dbReference type="EMBL" id="RFFI01000225">
    <property type="protein sequence ID" value="RMI02046.1"/>
    <property type="molecule type" value="Genomic_DNA"/>
</dbReference>
<name>A0A3M2IQ30_9CELL</name>
<feature type="transmembrane region" description="Helical" evidence="5">
    <location>
        <begin position="238"/>
        <end position="260"/>
    </location>
</feature>
<dbReference type="InterPro" id="IPR023214">
    <property type="entry name" value="HAD_sf"/>
</dbReference>
<dbReference type="NCBIfam" id="TIGR01490">
    <property type="entry name" value="HAD-SF-IB-hyp1"/>
    <property type="match status" value="1"/>
</dbReference>
<dbReference type="AlphaFoldDB" id="A0A3M2IQ30"/>
<organism evidence="6 7">
    <name type="scientific">Cellulomonas triticagri</name>
    <dbReference type="NCBI Taxonomy" id="2483352"/>
    <lineage>
        <taxon>Bacteria</taxon>
        <taxon>Bacillati</taxon>
        <taxon>Actinomycetota</taxon>
        <taxon>Actinomycetes</taxon>
        <taxon>Micrococcales</taxon>
        <taxon>Cellulomonadaceae</taxon>
        <taxon>Cellulomonas</taxon>
    </lineage>
</organism>
<dbReference type="Pfam" id="PF12710">
    <property type="entry name" value="HAD"/>
    <property type="match status" value="1"/>
</dbReference>
<dbReference type="CDD" id="cd02612">
    <property type="entry name" value="HAD_PGPPase"/>
    <property type="match status" value="1"/>
</dbReference>
<comment type="similarity">
    <text evidence="1">Belongs to the HAD-like hydrolase superfamily. SerB family.</text>
</comment>
<evidence type="ECO:0000256" key="5">
    <source>
        <dbReference type="SAM" id="Phobius"/>
    </source>
</evidence>
<keyword evidence="4" id="KW-0460">Magnesium</keyword>
<evidence type="ECO:0000313" key="6">
    <source>
        <dbReference type="EMBL" id="RMI02046.1"/>
    </source>
</evidence>
<evidence type="ECO:0000256" key="1">
    <source>
        <dbReference type="ARBA" id="ARBA00009184"/>
    </source>
</evidence>
<comment type="caution">
    <text evidence="6">The sequence shown here is derived from an EMBL/GenBank/DDBJ whole genome shotgun (WGS) entry which is preliminary data.</text>
</comment>
<proteinExistence type="inferred from homology"/>
<dbReference type="InterPro" id="IPR036412">
    <property type="entry name" value="HAD-like_sf"/>
</dbReference>
<dbReference type="SUPFAM" id="SSF56784">
    <property type="entry name" value="HAD-like"/>
    <property type="match status" value="1"/>
</dbReference>
<keyword evidence="3 6" id="KW-0378">Hydrolase</keyword>
<accession>A0A3M2IQ30</accession>
<keyword evidence="7" id="KW-1185">Reference proteome</keyword>
<dbReference type="InterPro" id="IPR050582">
    <property type="entry name" value="HAD-like_SerB"/>
</dbReference>
<gene>
    <name evidence="6" type="ORF">EBM89_20340</name>
</gene>
<reference evidence="6 7" key="1">
    <citation type="submission" date="2018-10" db="EMBL/GenBank/DDBJ databases">
        <title>Isolation, diversity and antifungal activity of actinobacteria from wheat.</title>
        <authorList>
            <person name="Han C."/>
        </authorList>
    </citation>
    <scope>NUCLEOTIDE SEQUENCE [LARGE SCALE GENOMIC DNA]</scope>
    <source>
        <strain evidence="6 7">NEAU-YY56</strain>
    </source>
</reference>
<keyword evidence="5" id="KW-0812">Transmembrane</keyword>
<dbReference type="PANTHER" id="PTHR43344:SF13">
    <property type="entry name" value="PHOSPHATASE RV3661-RELATED"/>
    <property type="match status" value="1"/>
</dbReference>
<evidence type="ECO:0000256" key="3">
    <source>
        <dbReference type="ARBA" id="ARBA00022801"/>
    </source>
</evidence>
<dbReference type="Proteomes" id="UP000269289">
    <property type="component" value="Unassembled WGS sequence"/>
</dbReference>
<evidence type="ECO:0000313" key="7">
    <source>
        <dbReference type="Proteomes" id="UP000269289"/>
    </source>
</evidence>
<sequence length="314" mass="33250">MTDRRPPDLRPAAFFDLDKTLIPSSAATAFARPFLRGGLLSRRAVLRAARAQLAFHLASATEDRTERVRAQLSAMVVGWDVDRVAEVVRQSVQGAVGSLLSPAVLDLVARHRAAGHAVVVVSASSDDLVRPIAALVGADDVIASRMTVEDGRYTGAIDFYAYGPAKAVAMRDLAARRGYDLAASTAYTDSATDAPMLDAVGHGVVVDPDRGLRALAAVRGWEPLVLHRRPLTRALARVPARTAVAVLITATGLAAALLLARSRSGIRAPVSDAGHSAGHHLGLHRPHFPRRAARAVMGRTTARPEGTHARSVHA</sequence>
<dbReference type="GO" id="GO:0016787">
    <property type="term" value="F:hydrolase activity"/>
    <property type="evidence" value="ECO:0007669"/>
    <property type="project" value="UniProtKB-KW"/>
</dbReference>
<dbReference type="OrthoDB" id="25607at2"/>
<keyword evidence="2" id="KW-0479">Metal-binding</keyword>
<dbReference type="Gene3D" id="3.40.50.1000">
    <property type="entry name" value="HAD superfamily/HAD-like"/>
    <property type="match status" value="1"/>
</dbReference>
<evidence type="ECO:0000256" key="2">
    <source>
        <dbReference type="ARBA" id="ARBA00022723"/>
    </source>
</evidence>
<keyword evidence="5" id="KW-1133">Transmembrane helix</keyword>